<evidence type="ECO:0000256" key="1">
    <source>
        <dbReference type="ARBA" id="ARBA00007768"/>
    </source>
</evidence>
<dbReference type="Gene3D" id="3.20.20.380">
    <property type="entry name" value="Copper homeostasis (CutC) domain"/>
    <property type="match status" value="1"/>
</dbReference>
<dbReference type="EMBL" id="CAJVRL010000048">
    <property type="protein sequence ID" value="CAG8952944.1"/>
    <property type="molecule type" value="Genomic_DNA"/>
</dbReference>
<reference evidence="3" key="1">
    <citation type="submission" date="2021-07" db="EMBL/GenBank/DDBJ databases">
        <authorList>
            <person name="Durling M."/>
        </authorList>
    </citation>
    <scope>NUCLEOTIDE SEQUENCE</scope>
</reference>
<dbReference type="SUPFAM" id="SSF110395">
    <property type="entry name" value="CutC-like"/>
    <property type="match status" value="1"/>
</dbReference>
<gene>
    <name evidence="3" type="ORF">HYFRA_00007659</name>
</gene>
<sequence length="250" mass="26454">MINLEIASFVPTSAHHAAQNGATRIELCTSMPSGGLTPPLTSFQTLKDLLSPPASSYNTTPPTAPSKTPIHIMIRPHAETFTYTPASIQEMLHSIAAYKAEGGCTGFVLGALTAQNLIDIPTSTLLLNAAAPLPCTFHRAFDSIPPSLMLSQLDVLIELGFKYLLTSGGAAKAGGEKGDDWGLLRELVDRGREGGLEVIVGGGVRRENVEALVRGTGARWVHSSAVVGEGEMVSVEEVRGLRGILDELEK</sequence>
<name>A0A9N9KT09_9HELO</name>
<keyword evidence="4" id="KW-1185">Reference proteome</keyword>
<dbReference type="Proteomes" id="UP000696280">
    <property type="component" value="Unassembled WGS sequence"/>
</dbReference>
<organism evidence="3 4">
    <name type="scientific">Hymenoscyphus fraxineus</name>
    <dbReference type="NCBI Taxonomy" id="746836"/>
    <lineage>
        <taxon>Eukaryota</taxon>
        <taxon>Fungi</taxon>
        <taxon>Dikarya</taxon>
        <taxon>Ascomycota</taxon>
        <taxon>Pezizomycotina</taxon>
        <taxon>Leotiomycetes</taxon>
        <taxon>Helotiales</taxon>
        <taxon>Helotiaceae</taxon>
        <taxon>Hymenoscyphus</taxon>
    </lineage>
</organism>
<dbReference type="InterPro" id="IPR036822">
    <property type="entry name" value="CutC-like_dom_sf"/>
</dbReference>
<comment type="caution">
    <text evidence="3">The sequence shown here is derived from an EMBL/GenBank/DDBJ whole genome shotgun (WGS) entry which is preliminary data.</text>
</comment>
<dbReference type="AlphaFoldDB" id="A0A9N9KT09"/>
<evidence type="ECO:0000256" key="2">
    <source>
        <dbReference type="ARBA" id="ARBA00019014"/>
    </source>
</evidence>
<dbReference type="InterPro" id="IPR005627">
    <property type="entry name" value="CutC-like"/>
</dbReference>
<protein>
    <recommendedName>
        <fullName evidence="2">Copper homeostasis protein cutC homolog</fullName>
    </recommendedName>
</protein>
<evidence type="ECO:0000313" key="4">
    <source>
        <dbReference type="Proteomes" id="UP000696280"/>
    </source>
</evidence>
<evidence type="ECO:0000313" key="3">
    <source>
        <dbReference type="EMBL" id="CAG8952944.1"/>
    </source>
</evidence>
<dbReference type="OrthoDB" id="7392499at2759"/>
<dbReference type="Pfam" id="PF03932">
    <property type="entry name" value="CutC"/>
    <property type="match status" value="1"/>
</dbReference>
<dbReference type="PANTHER" id="PTHR12598">
    <property type="entry name" value="COPPER HOMEOSTASIS PROTEIN CUTC"/>
    <property type="match status" value="1"/>
</dbReference>
<dbReference type="GO" id="GO:0005507">
    <property type="term" value="F:copper ion binding"/>
    <property type="evidence" value="ECO:0007669"/>
    <property type="project" value="TreeGrafter"/>
</dbReference>
<comment type="similarity">
    <text evidence="1">Belongs to the CutC family.</text>
</comment>
<accession>A0A9N9KT09</accession>
<dbReference type="PANTHER" id="PTHR12598:SF0">
    <property type="entry name" value="COPPER HOMEOSTASIS PROTEIN CUTC HOMOLOG"/>
    <property type="match status" value="1"/>
</dbReference>
<proteinExistence type="inferred from homology"/>